<proteinExistence type="predicted"/>
<dbReference type="InterPro" id="IPR032466">
    <property type="entry name" value="Metal_Hydrolase"/>
</dbReference>
<dbReference type="Proteomes" id="UP000318878">
    <property type="component" value="Unassembled WGS sequence"/>
</dbReference>
<dbReference type="Gene3D" id="3.20.20.140">
    <property type="entry name" value="Metal-dependent hydrolases"/>
    <property type="match status" value="1"/>
</dbReference>
<comment type="caution">
    <text evidence="1">The sequence shown here is derived from an EMBL/GenBank/DDBJ whole genome shotgun (WGS) entry which is preliminary data.</text>
</comment>
<dbReference type="AlphaFoldDB" id="A0A5C5V4I5"/>
<dbReference type="EMBL" id="SJPF01000003">
    <property type="protein sequence ID" value="TWT32980.1"/>
    <property type="molecule type" value="Genomic_DNA"/>
</dbReference>
<protein>
    <recommendedName>
        <fullName evidence="3">Amidohydrolase</fullName>
    </recommendedName>
</protein>
<sequence>MRVPTVNLTPLPKLAAATPNVKLVLINGVNSPGGKLQEERFSLPNVYCDIAQLETSEGIAKLLKVIPAERLLFGSYSPMFYFDAARLKLGESVLTAEQERALRRGFCIAA</sequence>
<keyword evidence="2" id="KW-1185">Reference proteome</keyword>
<dbReference type="SUPFAM" id="SSF51556">
    <property type="entry name" value="Metallo-dependent hydrolases"/>
    <property type="match status" value="1"/>
</dbReference>
<gene>
    <name evidence="1" type="ORF">Enr8_27960</name>
</gene>
<evidence type="ECO:0008006" key="3">
    <source>
        <dbReference type="Google" id="ProtNLM"/>
    </source>
</evidence>
<evidence type="ECO:0000313" key="2">
    <source>
        <dbReference type="Proteomes" id="UP000318878"/>
    </source>
</evidence>
<accession>A0A5C5V4I5</accession>
<evidence type="ECO:0000313" key="1">
    <source>
        <dbReference type="EMBL" id="TWT32980.1"/>
    </source>
</evidence>
<organism evidence="1 2">
    <name type="scientific">Blastopirellula retiformator</name>
    <dbReference type="NCBI Taxonomy" id="2527970"/>
    <lineage>
        <taxon>Bacteria</taxon>
        <taxon>Pseudomonadati</taxon>
        <taxon>Planctomycetota</taxon>
        <taxon>Planctomycetia</taxon>
        <taxon>Pirellulales</taxon>
        <taxon>Pirellulaceae</taxon>
        <taxon>Blastopirellula</taxon>
    </lineage>
</organism>
<name>A0A5C5V4I5_9BACT</name>
<reference evidence="1 2" key="1">
    <citation type="submission" date="2019-02" db="EMBL/GenBank/DDBJ databases">
        <title>Deep-cultivation of Planctomycetes and their phenomic and genomic characterization uncovers novel biology.</title>
        <authorList>
            <person name="Wiegand S."/>
            <person name="Jogler M."/>
            <person name="Boedeker C."/>
            <person name="Pinto D."/>
            <person name="Vollmers J."/>
            <person name="Rivas-Marin E."/>
            <person name="Kohn T."/>
            <person name="Peeters S.H."/>
            <person name="Heuer A."/>
            <person name="Rast P."/>
            <person name="Oberbeckmann S."/>
            <person name="Bunk B."/>
            <person name="Jeske O."/>
            <person name="Meyerdierks A."/>
            <person name="Storesund J.E."/>
            <person name="Kallscheuer N."/>
            <person name="Luecker S."/>
            <person name="Lage O.M."/>
            <person name="Pohl T."/>
            <person name="Merkel B.J."/>
            <person name="Hornburger P."/>
            <person name="Mueller R.-W."/>
            <person name="Bruemmer F."/>
            <person name="Labrenz M."/>
            <person name="Spormann A.M."/>
            <person name="Op Den Camp H."/>
            <person name="Overmann J."/>
            <person name="Amann R."/>
            <person name="Jetten M.S.M."/>
            <person name="Mascher T."/>
            <person name="Medema M.H."/>
            <person name="Devos D.P."/>
            <person name="Kaster A.-K."/>
            <person name="Ovreas L."/>
            <person name="Rohde M."/>
            <person name="Galperin M.Y."/>
            <person name="Jogler C."/>
        </authorList>
    </citation>
    <scope>NUCLEOTIDE SEQUENCE [LARGE SCALE GENOMIC DNA]</scope>
    <source>
        <strain evidence="1 2">Enr8</strain>
    </source>
</reference>